<dbReference type="AlphaFoldDB" id="A0A9D9E7G5"/>
<evidence type="ECO:0008006" key="4">
    <source>
        <dbReference type="Google" id="ProtNLM"/>
    </source>
</evidence>
<evidence type="ECO:0000313" key="2">
    <source>
        <dbReference type="EMBL" id="MBO8442611.1"/>
    </source>
</evidence>
<organism evidence="2 3">
    <name type="scientific">Candidatus Aphodenecus pullistercoris</name>
    <dbReference type="NCBI Taxonomy" id="2840669"/>
    <lineage>
        <taxon>Bacteria</taxon>
        <taxon>Pseudomonadati</taxon>
        <taxon>Spirochaetota</taxon>
        <taxon>Spirochaetia</taxon>
        <taxon>Spirochaetales</taxon>
        <taxon>Candidatus Aphodenecus</taxon>
    </lineage>
</organism>
<sequence length="229" mass="25572">MDIAKRHDESVLAIFQKRHIKFSDGRASSILSLHELHIIEGLDYVSLASGIRERLEGVDYSNNIDLLIDGDGVGEAVYDIMRQNEGLNPFKINATGGGAYRPIIEQTGDFKWIAGYSVPKRDLIDAQKVIMQQRRFHIPKEIPYQDKIEQQFKHYIATVTKAGNVIYGNDSEAQFDDIVYAFAMASWFFMTVEGASKDFMFKPKPDLGSGTTARGSAPTDAGYDPADVI</sequence>
<protein>
    <recommendedName>
        <fullName evidence="4">Terminase large subunit gp17-like C-terminal domain-containing protein</fullName>
    </recommendedName>
</protein>
<comment type="caution">
    <text evidence="2">The sequence shown here is derived from an EMBL/GenBank/DDBJ whole genome shotgun (WGS) entry which is preliminary data.</text>
</comment>
<evidence type="ECO:0000313" key="3">
    <source>
        <dbReference type="Proteomes" id="UP000823633"/>
    </source>
</evidence>
<dbReference type="Proteomes" id="UP000823633">
    <property type="component" value="Unassembled WGS sequence"/>
</dbReference>
<dbReference type="EMBL" id="JADIMU010000016">
    <property type="protein sequence ID" value="MBO8442611.1"/>
    <property type="molecule type" value="Genomic_DNA"/>
</dbReference>
<feature type="region of interest" description="Disordered" evidence="1">
    <location>
        <begin position="208"/>
        <end position="229"/>
    </location>
</feature>
<dbReference type="Gene3D" id="3.30.420.240">
    <property type="match status" value="1"/>
</dbReference>
<proteinExistence type="predicted"/>
<reference evidence="2" key="1">
    <citation type="submission" date="2020-10" db="EMBL/GenBank/DDBJ databases">
        <authorList>
            <person name="Gilroy R."/>
        </authorList>
    </citation>
    <scope>NUCLEOTIDE SEQUENCE</scope>
    <source>
        <strain evidence="2">11167</strain>
    </source>
</reference>
<name>A0A9D9E7G5_9SPIR</name>
<accession>A0A9D9E7G5</accession>
<gene>
    <name evidence="2" type="ORF">IAC42_02465</name>
</gene>
<reference evidence="2" key="2">
    <citation type="journal article" date="2021" name="PeerJ">
        <title>Extensive microbial diversity within the chicken gut microbiome revealed by metagenomics and culture.</title>
        <authorList>
            <person name="Gilroy R."/>
            <person name="Ravi A."/>
            <person name="Getino M."/>
            <person name="Pursley I."/>
            <person name="Horton D.L."/>
            <person name="Alikhan N.F."/>
            <person name="Baker D."/>
            <person name="Gharbi K."/>
            <person name="Hall N."/>
            <person name="Watson M."/>
            <person name="Adriaenssens E.M."/>
            <person name="Foster-Nyarko E."/>
            <person name="Jarju S."/>
            <person name="Secka A."/>
            <person name="Antonio M."/>
            <person name="Oren A."/>
            <person name="Chaudhuri R.R."/>
            <person name="La Ragione R."/>
            <person name="Hildebrand F."/>
            <person name="Pallen M.J."/>
        </authorList>
    </citation>
    <scope>NUCLEOTIDE SEQUENCE</scope>
    <source>
        <strain evidence="2">11167</strain>
    </source>
</reference>
<evidence type="ECO:0000256" key="1">
    <source>
        <dbReference type="SAM" id="MobiDB-lite"/>
    </source>
</evidence>